<evidence type="ECO:0000313" key="3">
    <source>
        <dbReference type="EMBL" id="MFC5024862.1"/>
    </source>
</evidence>
<dbReference type="EMBL" id="JBHSJD010000017">
    <property type="protein sequence ID" value="MFC5024862.1"/>
    <property type="molecule type" value="Genomic_DNA"/>
</dbReference>
<reference evidence="4" key="1">
    <citation type="journal article" date="2019" name="Int. J. Syst. Evol. Microbiol.">
        <title>The Global Catalogue of Microorganisms (GCM) 10K type strain sequencing project: providing services to taxonomists for standard genome sequencing and annotation.</title>
        <authorList>
            <consortium name="The Broad Institute Genomics Platform"/>
            <consortium name="The Broad Institute Genome Sequencing Center for Infectious Disease"/>
            <person name="Wu L."/>
            <person name="Ma J."/>
        </authorList>
    </citation>
    <scope>NUCLEOTIDE SEQUENCE [LARGE SCALE GENOMIC DNA]</scope>
    <source>
        <strain evidence="4">CGMCC 4.1648</strain>
    </source>
</reference>
<keyword evidence="4" id="KW-1185">Reference proteome</keyword>
<feature type="domain" description="DUF397" evidence="2">
    <location>
        <begin position="12"/>
        <end position="64"/>
    </location>
</feature>
<evidence type="ECO:0000259" key="2">
    <source>
        <dbReference type="Pfam" id="PF04149"/>
    </source>
</evidence>
<name>A0ABV9XMX2_9ACTN</name>
<organism evidence="3 4">
    <name type="scientific">Streptomyces coeruleoprunus</name>
    <dbReference type="NCBI Taxonomy" id="285563"/>
    <lineage>
        <taxon>Bacteria</taxon>
        <taxon>Bacillati</taxon>
        <taxon>Actinomycetota</taxon>
        <taxon>Actinomycetes</taxon>
        <taxon>Kitasatosporales</taxon>
        <taxon>Streptomycetaceae</taxon>
        <taxon>Streptomyces</taxon>
    </lineage>
</organism>
<proteinExistence type="predicted"/>
<dbReference type="Proteomes" id="UP001595829">
    <property type="component" value="Unassembled WGS sequence"/>
</dbReference>
<protein>
    <submittedName>
        <fullName evidence="3">DUF397 domain-containing protein</fullName>
    </submittedName>
</protein>
<dbReference type="PROSITE" id="PS51257">
    <property type="entry name" value="PROKAR_LIPOPROTEIN"/>
    <property type="match status" value="1"/>
</dbReference>
<gene>
    <name evidence="3" type="ORF">ACFPM3_22315</name>
</gene>
<dbReference type="Pfam" id="PF04149">
    <property type="entry name" value="DUF397"/>
    <property type="match status" value="1"/>
</dbReference>
<evidence type="ECO:0000313" key="4">
    <source>
        <dbReference type="Proteomes" id="UP001595829"/>
    </source>
</evidence>
<feature type="region of interest" description="Disordered" evidence="1">
    <location>
        <begin position="1"/>
        <end position="21"/>
    </location>
</feature>
<dbReference type="RefSeq" id="WP_345691170.1">
    <property type="nucleotide sequence ID" value="NZ_BAABIT010000001.1"/>
</dbReference>
<sequence>MPIGRADVSPPHWRKSSYSNGSGGACIEVADNLPHTIPVRDSKNPTRTPLLFTPDAWASFVTAVAIGRLAD</sequence>
<evidence type="ECO:0000256" key="1">
    <source>
        <dbReference type="SAM" id="MobiDB-lite"/>
    </source>
</evidence>
<accession>A0ABV9XMX2</accession>
<dbReference type="InterPro" id="IPR007278">
    <property type="entry name" value="DUF397"/>
</dbReference>
<comment type="caution">
    <text evidence="3">The sequence shown here is derived from an EMBL/GenBank/DDBJ whole genome shotgun (WGS) entry which is preliminary data.</text>
</comment>